<name>A0A9N9Z1Y5_9HYPO</name>
<feature type="transmembrane region" description="Helical" evidence="5">
    <location>
        <begin position="60"/>
        <end position="80"/>
    </location>
</feature>
<evidence type="ECO:0000256" key="1">
    <source>
        <dbReference type="ARBA" id="ARBA00004141"/>
    </source>
</evidence>
<comment type="caution">
    <text evidence="6">The sequence shown here is derived from an EMBL/GenBank/DDBJ whole genome shotgun (WGS) entry which is preliminary data.</text>
</comment>
<dbReference type="PANTHER" id="PTHR31465">
    <property type="entry name" value="PROTEIN RTA1-RELATED"/>
    <property type="match status" value="1"/>
</dbReference>
<dbReference type="GO" id="GO:0000324">
    <property type="term" value="C:fungal-type vacuole"/>
    <property type="evidence" value="ECO:0007669"/>
    <property type="project" value="TreeGrafter"/>
</dbReference>
<evidence type="ECO:0000313" key="6">
    <source>
        <dbReference type="EMBL" id="CAH0047443.1"/>
    </source>
</evidence>
<feature type="transmembrane region" description="Helical" evidence="5">
    <location>
        <begin position="87"/>
        <end position="108"/>
    </location>
</feature>
<reference evidence="7" key="1">
    <citation type="submission" date="2019-06" db="EMBL/GenBank/DDBJ databases">
        <authorList>
            <person name="Broberg M."/>
        </authorList>
    </citation>
    <scope>NUCLEOTIDE SEQUENCE [LARGE SCALE GENOMIC DNA]</scope>
</reference>
<keyword evidence="2 5" id="KW-0812">Transmembrane</keyword>
<dbReference type="InterPro" id="IPR007568">
    <property type="entry name" value="RTA1"/>
</dbReference>
<dbReference type="Proteomes" id="UP000775872">
    <property type="component" value="Unassembled WGS sequence"/>
</dbReference>
<keyword evidence="3 5" id="KW-1133">Transmembrane helix</keyword>
<dbReference type="OrthoDB" id="4521223at2759"/>
<evidence type="ECO:0000256" key="3">
    <source>
        <dbReference type="ARBA" id="ARBA00022989"/>
    </source>
</evidence>
<feature type="transmembrane region" description="Helical" evidence="5">
    <location>
        <begin position="120"/>
        <end position="142"/>
    </location>
</feature>
<feature type="transmembrane region" description="Helical" evidence="5">
    <location>
        <begin position="217"/>
        <end position="238"/>
    </location>
</feature>
<evidence type="ECO:0000256" key="2">
    <source>
        <dbReference type="ARBA" id="ARBA00022692"/>
    </source>
</evidence>
<dbReference type="AlphaFoldDB" id="A0A9N9Z1Y5"/>
<evidence type="ECO:0008006" key="8">
    <source>
        <dbReference type="Google" id="ProtNLM"/>
    </source>
</evidence>
<feature type="transmembrane region" description="Helical" evidence="5">
    <location>
        <begin position="259"/>
        <end position="278"/>
    </location>
</feature>
<keyword evidence="7" id="KW-1185">Reference proteome</keyword>
<protein>
    <recommendedName>
        <fullName evidence="8">Parasitic phase-specific protein PSP-1</fullName>
    </recommendedName>
</protein>
<feature type="transmembrane region" description="Helical" evidence="5">
    <location>
        <begin position="183"/>
        <end position="205"/>
    </location>
</feature>
<proteinExistence type="predicted"/>
<reference evidence="6 7" key="2">
    <citation type="submission" date="2021-10" db="EMBL/GenBank/DDBJ databases">
        <authorList>
            <person name="Piombo E."/>
        </authorList>
    </citation>
    <scope>NUCLEOTIDE SEQUENCE [LARGE SCALE GENOMIC DNA]</scope>
</reference>
<evidence type="ECO:0000313" key="7">
    <source>
        <dbReference type="Proteomes" id="UP000775872"/>
    </source>
</evidence>
<evidence type="ECO:0000256" key="5">
    <source>
        <dbReference type="SAM" id="Phobius"/>
    </source>
</evidence>
<dbReference type="Pfam" id="PF04479">
    <property type="entry name" value="RTA1"/>
    <property type="match status" value="2"/>
</dbReference>
<sequence>MDDLPSNNVSSASPDAGLMMDYMNYMASQPPKVIVFGPGSNCTLEICDISWSVYKYRPSLPVNAAFLALFGLAMVMHIYLGIRWRSWWFMAFMISGCVFEMIGYGGRIMLYNNPFSFPGFLIQIITITGAPVFFTGAIYVTLSKTQVFSCSSINLERRLIGIFCMICRIEHFSAALSRIRPKLFYYFFIPADIICLVLQAAGGAVSTVSRGVSQRGIDIAMVGLILQVLVLIAFISLFGDYMARYFRSQITQRFTVRETSFFTCLILATVLILARCSYRCYELKEGYTHSELITNESLFIVLEGALVYISSLLLCIGHPGLIFHDTGCEKLEDDDASGDQIPLEQFVYREPETEIGVAK</sequence>
<dbReference type="GO" id="GO:0005886">
    <property type="term" value="C:plasma membrane"/>
    <property type="evidence" value="ECO:0007669"/>
    <property type="project" value="TreeGrafter"/>
</dbReference>
<dbReference type="EMBL" id="CABFOC020000029">
    <property type="protein sequence ID" value="CAH0047443.1"/>
    <property type="molecule type" value="Genomic_DNA"/>
</dbReference>
<feature type="transmembrane region" description="Helical" evidence="5">
    <location>
        <begin position="298"/>
        <end position="316"/>
    </location>
</feature>
<dbReference type="PANTHER" id="PTHR31465:SF9">
    <property type="entry name" value="SPHINGOID LONG-CHAIN BASE TRANSPORTER RSB1"/>
    <property type="match status" value="1"/>
</dbReference>
<evidence type="ECO:0000256" key="4">
    <source>
        <dbReference type="ARBA" id="ARBA00023136"/>
    </source>
</evidence>
<comment type="subcellular location">
    <subcellularLocation>
        <location evidence="1">Membrane</location>
        <topology evidence="1">Multi-pass membrane protein</topology>
    </subcellularLocation>
</comment>
<gene>
    <name evidence="6" type="ORF">CSOL1703_00017334</name>
</gene>
<keyword evidence="4 5" id="KW-0472">Membrane</keyword>
<accession>A0A9N9Z1Y5</accession>
<organism evidence="6 7">
    <name type="scientific">Clonostachys solani</name>
    <dbReference type="NCBI Taxonomy" id="160281"/>
    <lineage>
        <taxon>Eukaryota</taxon>
        <taxon>Fungi</taxon>
        <taxon>Dikarya</taxon>
        <taxon>Ascomycota</taxon>
        <taxon>Pezizomycotina</taxon>
        <taxon>Sordariomycetes</taxon>
        <taxon>Hypocreomycetidae</taxon>
        <taxon>Hypocreales</taxon>
        <taxon>Bionectriaceae</taxon>
        <taxon>Clonostachys</taxon>
    </lineage>
</organism>